<proteinExistence type="predicted"/>
<dbReference type="Proteomes" id="UP000663861">
    <property type="component" value="Unassembled WGS sequence"/>
</dbReference>
<accession>A0A8H3BZZ9</accession>
<keyword evidence="1" id="KW-0472">Membrane</keyword>
<feature type="transmembrane region" description="Helical" evidence="1">
    <location>
        <begin position="18"/>
        <end position="35"/>
    </location>
</feature>
<evidence type="ECO:0000313" key="2">
    <source>
        <dbReference type="EMBL" id="CAE6469911.1"/>
    </source>
</evidence>
<reference evidence="2" key="1">
    <citation type="submission" date="2021-01" db="EMBL/GenBank/DDBJ databases">
        <authorList>
            <person name="Kaushik A."/>
        </authorList>
    </citation>
    <scope>NUCLEOTIDE SEQUENCE</scope>
    <source>
        <strain evidence="2">AG4-RS23</strain>
    </source>
</reference>
<feature type="non-terminal residue" evidence="2">
    <location>
        <position position="377"/>
    </location>
</feature>
<keyword evidence="1" id="KW-0812">Transmembrane</keyword>
<evidence type="ECO:0000256" key="1">
    <source>
        <dbReference type="SAM" id="Phobius"/>
    </source>
</evidence>
<dbReference type="EMBL" id="CAJMWY010001544">
    <property type="protein sequence ID" value="CAE6469911.1"/>
    <property type="molecule type" value="Genomic_DNA"/>
</dbReference>
<name>A0A8H3BZZ9_9AGAM</name>
<dbReference type="AlphaFoldDB" id="A0A8H3BZZ9"/>
<protein>
    <submittedName>
        <fullName evidence="2">Uncharacterized protein</fullName>
    </submittedName>
</protein>
<organism evidence="2 3">
    <name type="scientific">Rhizoctonia solani</name>
    <dbReference type="NCBI Taxonomy" id="456999"/>
    <lineage>
        <taxon>Eukaryota</taxon>
        <taxon>Fungi</taxon>
        <taxon>Dikarya</taxon>
        <taxon>Basidiomycota</taxon>
        <taxon>Agaricomycotina</taxon>
        <taxon>Agaricomycetes</taxon>
        <taxon>Cantharellales</taxon>
        <taxon>Ceratobasidiaceae</taxon>
        <taxon>Rhizoctonia</taxon>
    </lineage>
</organism>
<gene>
    <name evidence="2" type="ORF">RDB_LOCUS80719</name>
</gene>
<evidence type="ECO:0000313" key="3">
    <source>
        <dbReference type="Proteomes" id="UP000663861"/>
    </source>
</evidence>
<keyword evidence="1" id="KW-1133">Transmembrane helix</keyword>
<sequence length="377" mass="41700">MATITTTTTTTMTMTTKVFSSVELVLMLLSMYAYVTRDIRTAVMFLLEIVFGYEPVTRTFGRKPTVHEVRTLFEPLSALALCHSAEYTLEEIQTETDALAMVSGILQPVLIRLSPAEFAEIHNKADDAVDIMLYTPLSELQHLVAQWASDTRSNTKLDNWLEWSRTYLHPGETDIKPVDVPKAGAIVAQYLYGESAVVSTTCSLRRVDRVEKRRREDAQCLDLPPAKRRAVKDPLPVRPCPVQVMVVSPTSESLDSLAMDVQPFIRSHRGVRRGPGEWIECGALDGFRYPANSMDVAAEAALELESSDHLSTSDESEIVSNDLEKLAISISRTLPDLSSTLELRLGLVGSQSAPQLTYAPRTRSPSELAAHGTFATL</sequence>
<comment type="caution">
    <text evidence="2">The sequence shown here is derived from an EMBL/GenBank/DDBJ whole genome shotgun (WGS) entry which is preliminary data.</text>
</comment>